<sequence length="75" mass="8028">MPQDAVTQAALNIADAINETCPWSGKPISADSLTLYNGAVVGFCNPDCRDKFASAVRSFEAALQARRVERAGLEQ</sequence>
<dbReference type="AlphaFoldDB" id="A0A1I4FEE0"/>
<evidence type="ECO:0000313" key="1">
    <source>
        <dbReference type="EMBL" id="SFL16264.1"/>
    </source>
</evidence>
<keyword evidence="2" id="KW-1185">Reference proteome</keyword>
<evidence type="ECO:0000313" key="2">
    <source>
        <dbReference type="Proteomes" id="UP000199048"/>
    </source>
</evidence>
<dbReference type="EMBL" id="FOTK01000001">
    <property type="protein sequence ID" value="SFL16264.1"/>
    <property type="molecule type" value="Genomic_DNA"/>
</dbReference>
<dbReference type="Proteomes" id="UP000199048">
    <property type="component" value="Unassembled WGS sequence"/>
</dbReference>
<organism evidence="1 2">
    <name type="scientific">Methylobacterium pseudosasicola</name>
    <dbReference type="NCBI Taxonomy" id="582667"/>
    <lineage>
        <taxon>Bacteria</taxon>
        <taxon>Pseudomonadati</taxon>
        <taxon>Pseudomonadota</taxon>
        <taxon>Alphaproteobacteria</taxon>
        <taxon>Hyphomicrobiales</taxon>
        <taxon>Methylobacteriaceae</taxon>
        <taxon>Methylobacterium</taxon>
    </lineage>
</organism>
<dbReference type="OrthoDB" id="7410162at2"/>
<protein>
    <recommendedName>
        <fullName evidence="3">Glutathione S-transferase</fullName>
    </recommendedName>
</protein>
<dbReference type="RefSeq" id="WP_092036449.1">
    <property type="nucleotide sequence ID" value="NZ_FOTK01000001.1"/>
</dbReference>
<reference evidence="2" key="1">
    <citation type="submission" date="2016-10" db="EMBL/GenBank/DDBJ databases">
        <authorList>
            <person name="Varghese N."/>
            <person name="Submissions S."/>
        </authorList>
    </citation>
    <scope>NUCLEOTIDE SEQUENCE [LARGE SCALE GENOMIC DNA]</scope>
    <source>
        <strain evidence="2">BL36</strain>
    </source>
</reference>
<dbReference type="STRING" id="582667.SAMN05192568_1001285"/>
<gene>
    <name evidence="1" type="ORF">SAMN05192568_1001285</name>
</gene>
<accession>A0A1I4FEE0</accession>
<name>A0A1I4FEE0_9HYPH</name>
<evidence type="ECO:0008006" key="3">
    <source>
        <dbReference type="Google" id="ProtNLM"/>
    </source>
</evidence>
<proteinExistence type="predicted"/>